<feature type="region of interest" description="Disordered" evidence="2">
    <location>
        <begin position="185"/>
        <end position="219"/>
    </location>
</feature>
<feature type="compositionally biased region" description="Polar residues" evidence="2">
    <location>
        <begin position="185"/>
        <end position="207"/>
    </location>
</feature>
<dbReference type="Pfam" id="PF00069">
    <property type="entry name" value="Pkinase"/>
    <property type="match status" value="1"/>
</dbReference>
<proteinExistence type="inferred from homology"/>
<name>A0AAD7X0D6_9TELE</name>
<dbReference type="SUPFAM" id="SSF56112">
    <property type="entry name" value="Protein kinase-like (PK-like)"/>
    <property type="match status" value="1"/>
</dbReference>
<dbReference type="AlphaFoldDB" id="A0AAD7X0D6"/>
<evidence type="ECO:0000256" key="2">
    <source>
        <dbReference type="SAM" id="MobiDB-lite"/>
    </source>
</evidence>
<evidence type="ECO:0000256" key="1">
    <source>
        <dbReference type="ARBA" id="ARBA00038349"/>
    </source>
</evidence>
<feature type="region of interest" description="Disordered" evidence="2">
    <location>
        <begin position="576"/>
        <end position="610"/>
    </location>
</feature>
<dbReference type="PROSITE" id="PS50011">
    <property type="entry name" value="PROTEIN_KINASE_DOM"/>
    <property type="match status" value="1"/>
</dbReference>
<feature type="compositionally biased region" description="Basic and acidic residues" evidence="2">
    <location>
        <begin position="209"/>
        <end position="219"/>
    </location>
</feature>
<comment type="similarity">
    <text evidence="1">Belongs to the protein kinase superfamily.</text>
</comment>
<organism evidence="4 5">
    <name type="scientific">Aldrovandia affinis</name>
    <dbReference type="NCBI Taxonomy" id="143900"/>
    <lineage>
        <taxon>Eukaryota</taxon>
        <taxon>Metazoa</taxon>
        <taxon>Chordata</taxon>
        <taxon>Craniata</taxon>
        <taxon>Vertebrata</taxon>
        <taxon>Euteleostomi</taxon>
        <taxon>Actinopterygii</taxon>
        <taxon>Neopterygii</taxon>
        <taxon>Teleostei</taxon>
        <taxon>Notacanthiformes</taxon>
        <taxon>Halosauridae</taxon>
        <taxon>Aldrovandia</taxon>
    </lineage>
</organism>
<dbReference type="EMBL" id="JAINUG010000009">
    <property type="protein sequence ID" value="KAJ8415603.1"/>
    <property type="molecule type" value="Genomic_DNA"/>
</dbReference>
<comment type="caution">
    <text evidence="4">The sequence shown here is derived from an EMBL/GenBank/DDBJ whole genome shotgun (WGS) entry which is preliminary data.</text>
</comment>
<dbReference type="Proteomes" id="UP001221898">
    <property type="component" value="Unassembled WGS sequence"/>
</dbReference>
<dbReference type="GO" id="GO:0005524">
    <property type="term" value="F:ATP binding"/>
    <property type="evidence" value="ECO:0007669"/>
    <property type="project" value="InterPro"/>
</dbReference>
<gene>
    <name evidence="4" type="ORF">AAFF_G00425830</name>
</gene>
<evidence type="ECO:0000259" key="3">
    <source>
        <dbReference type="PROSITE" id="PS50011"/>
    </source>
</evidence>
<dbReference type="InterPro" id="IPR011009">
    <property type="entry name" value="Kinase-like_dom_sf"/>
</dbReference>
<dbReference type="PANTHER" id="PTHR22972">
    <property type="entry name" value="SERINE/THREONINE PROTEIN KINASE"/>
    <property type="match status" value="1"/>
</dbReference>
<accession>A0AAD7X0D6</accession>
<feature type="domain" description="Protein kinase" evidence="3">
    <location>
        <begin position="790"/>
        <end position="1127"/>
    </location>
</feature>
<dbReference type="Gene3D" id="1.10.510.10">
    <property type="entry name" value="Transferase(Phosphotransferase) domain 1"/>
    <property type="match status" value="1"/>
</dbReference>
<sequence length="1206" mass="132616">MKKMSVCGEFAEHVWKPGSCKNCFCPSSAHRSNVNLVRASADANEDNCLNLSASFSKPTIAVRPTMMNPDTLDMLTDVNVNIEQDNQKYVIDKLSLMEILELAPFYIDKNGCSKTLKEVVMQNTSLGKLDYPCKFSPGTLSSSAHKEESLFISGIFVTQEEGHGPLGLKENGTSNGYRPQVTKTVKTNSQTSGSVQRPERMTSSTGSCEGHRNVLSDGPARHEQQAPLDVGFNTSSTNAVSSGNTEPPNPCIFSSFTTDRQPQGPLGHHCSCVDSQVKPTSTSVSHSCGGSMPCCSRGQSCLEKPQTFLFLPHLPSDNVNRPYNAEPIYAESTKRKKKAFGEIPSQQPPALGGEPAMDNQGAKINTMAGSTGEPKSQMFYLRSSGSAMSSPLCTQLSSTSSIDPRCPTSKWCCNSTVVNAGSHPSRSQGSPPIPPKRSSCSLKFEAVRFPPAPQPEVHVFPSVSTQLFFPPQAQSKAQEEVQRPIPAMPALEPRLTPHTTQIAGEEKEKEEGGKDVVPQCEPPGFINVAAVLEPRDWCPVAHSKERTPPGTVHNGVSHQCLDKLKMSMLTKGTSSTAILPEGKSESKDPTPPPPPPKKHHRVPSKMSKPISDLEKANWNDSVESFAQPLSILSGGFTASSDSLHSNLRIFNDVGHQGAPYLASLPLCLASSLVSPLPDPLPSTSLGSPLQPPPLPEKKLVNRTAPVSNGVWGRAAPNPRFLPSRPEGGIWSGTDKSPSATMTQPIPCSSNKPLEPCRLSPVCPPCSRTLDELPSHLRAAASSSFSSSSPQFSVPPLGSGLHLQKLLSNMDSREGVYSKLGGLYAESLRRLALKCEDHFTRSQRNPLRFDESNWSLFKLTCSMPCCDAGDAIYYSASCASDPYNSYAVKICKSLTQDTKQDHLYGLSSMLPPDEEDEPPGQSEQERVVVITREVPRQSAADFVREWAAFHQAQPEAYERRVCFLLLQLCNGLEHLKEHGVTHRHLCLENLLLVPRGRHLPDNQNQLPRLLVSSFSKAKRRSAKDPTADRLLRTDRSRLAPEILSATQYRKFDEFQTGILIYELLHRPNPFEANPELKERDYRCEDLPPIPTVSLYSAGLQQLARLLLHPDPIKRIHIQEAKRALQSLLWGPRQDLMEQQRDRGGESPRYEGLLNWLDVKRALLMMKFAERSLEPEQSAELEDWLCCQYFSSANPPYLCHAADLLYFK</sequence>
<keyword evidence="5" id="KW-1185">Reference proteome</keyword>
<evidence type="ECO:0000313" key="4">
    <source>
        <dbReference type="EMBL" id="KAJ8415603.1"/>
    </source>
</evidence>
<evidence type="ECO:0000313" key="5">
    <source>
        <dbReference type="Proteomes" id="UP001221898"/>
    </source>
</evidence>
<reference evidence="4" key="1">
    <citation type="journal article" date="2023" name="Science">
        <title>Genome structures resolve the early diversification of teleost fishes.</title>
        <authorList>
            <person name="Parey E."/>
            <person name="Louis A."/>
            <person name="Montfort J."/>
            <person name="Bouchez O."/>
            <person name="Roques C."/>
            <person name="Iampietro C."/>
            <person name="Lluch J."/>
            <person name="Castinel A."/>
            <person name="Donnadieu C."/>
            <person name="Desvignes T."/>
            <person name="Floi Bucao C."/>
            <person name="Jouanno E."/>
            <person name="Wen M."/>
            <person name="Mejri S."/>
            <person name="Dirks R."/>
            <person name="Jansen H."/>
            <person name="Henkel C."/>
            <person name="Chen W.J."/>
            <person name="Zahm M."/>
            <person name="Cabau C."/>
            <person name="Klopp C."/>
            <person name="Thompson A.W."/>
            <person name="Robinson-Rechavi M."/>
            <person name="Braasch I."/>
            <person name="Lecointre G."/>
            <person name="Bobe J."/>
            <person name="Postlethwait J.H."/>
            <person name="Berthelot C."/>
            <person name="Roest Crollius H."/>
            <person name="Guiguen Y."/>
        </authorList>
    </citation>
    <scope>NUCLEOTIDE SEQUENCE</scope>
    <source>
        <strain evidence="4">NC1722</strain>
    </source>
</reference>
<protein>
    <recommendedName>
        <fullName evidence="3">Protein kinase domain-containing protein</fullName>
    </recommendedName>
</protein>
<dbReference type="PANTHER" id="PTHR22972:SF3">
    <property type="entry name" value="INACTIVE TYROSINE-PROTEIN KINASE PRAG1"/>
    <property type="match status" value="1"/>
</dbReference>
<feature type="region of interest" description="Disordered" evidence="2">
    <location>
        <begin position="904"/>
        <end position="923"/>
    </location>
</feature>
<dbReference type="SMART" id="SM00220">
    <property type="entry name" value="S_TKc"/>
    <property type="match status" value="1"/>
</dbReference>
<dbReference type="GO" id="GO:0004672">
    <property type="term" value="F:protein kinase activity"/>
    <property type="evidence" value="ECO:0007669"/>
    <property type="project" value="InterPro"/>
</dbReference>
<dbReference type="InterPro" id="IPR051511">
    <property type="entry name" value="MitoQC_Scaffold_Kinases"/>
</dbReference>
<dbReference type="InterPro" id="IPR000719">
    <property type="entry name" value="Prot_kinase_dom"/>
</dbReference>